<protein>
    <submittedName>
        <fullName evidence="5">Flavin reductase family protein</fullName>
        <ecNumber evidence="5">1.-.-.-</ecNumber>
    </submittedName>
</protein>
<evidence type="ECO:0000256" key="1">
    <source>
        <dbReference type="ARBA" id="ARBA00008898"/>
    </source>
</evidence>
<proteinExistence type="inferred from homology"/>
<organism evidence="5 6">
    <name type="scientific">Streptomyces stephensoniae</name>
    <dbReference type="NCBI Taxonomy" id="3375367"/>
    <lineage>
        <taxon>Bacteria</taxon>
        <taxon>Bacillati</taxon>
        <taxon>Actinomycetota</taxon>
        <taxon>Actinomycetes</taxon>
        <taxon>Kitasatosporales</taxon>
        <taxon>Streptomycetaceae</taxon>
        <taxon>Streptomyces</taxon>
    </lineage>
</organism>
<sequence length="206" mass="21051">MTTTAPPDTAAPGRAASPAGPGTAGPGTIAAGPDTAGFRSAMGRFPTGVTLLTQGSGEDTVVITLNSLISVSLDPLLLLVSVKSAGRIRPRVGAAGSFAVNVLGRGQQDLALEFCRPDRSEGHTAMRRMEAVAGVTGNAVIPSAEAYVECVLENEHEAGDHTLLIGRAVLVATRDRAPDPLLFHRGGFTGLPAPEPASAHERRSAA</sequence>
<dbReference type="Gene3D" id="2.30.110.10">
    <property type="entry name" value="Electron Transport, Fmn-binding Protein, Chain A"/>
    <property type="match status" value="1"/>
</dbReference>
<dbReference type="InterPro" id="IPR012349">
    <property type="entry name" value="Split_barrel_FMN-bd"/>
</dbReference>
<feature type="region of interest" description="Disordered" evidence="3">
    <location>
        <begin position="187"/>
        <end position="206"/>
    </location>
</feature>
<dbReference type="EC" id="1.-.-.-" evidence="5"/>
<comment type="similarity">
    <text evidence="1">Belongs to the non-flavoprotein flavin reductase family.</text>
</comment>
<dbReference type="Pfam" id="PF01613">
    <property type="entry name" value="Flavin_Reduct"/>
    <property type="match status" value="1"/>
</dbReference>
<evidence type="ECO:0000259" key="4">
    <source>
        <dbReference type="SMART" id="SM00903"/>
    </source>
</evidence>
<dbReference type="SMART" id="SM00903">
    <property type="entry name" value="Flavin_Reduct"/>
    <property type="match status" value="1"/>
</dbReference>
<dbReference type="SUPFAM" id="SSF50475">
    <property type="entry name" value="FMN-binding split barrel"/>
    <property type="match status" value="1"/>
</dbReference>
<comment type="caution">
    <text evidence="5">The sequence shown here is derived from an EMBL/GenBank/DDBJ whole genome shotgun (WGS) entry which is preliminary data.</text>
</comment>
<dbReference type="Proteomes" id="UP001180556">
    <property type="component" value="Unassembled WGS sequence"/>
</dbReference>
<keyword evidence="6" id="KW-1185">Reference proteome</keyword>
<dbReference type="InterPro" id="IPR002563">
    <property type="entry name" value="Flavin_Rdtase-like_dom"/>
</dbReference>
<dbReference type="PANTHER" id="PTHR30466:SF11">
    <property type="entry name" value="FLAVIN-DEPENDENT MONOOXYGENASE, REDUCTASE SUBUNIT HSAB"/>
    <property type="match status" value="1"/>
</dbReference>
<gene>
    <name evidence="5" type="ORF">RM717_27990</name>
</gene>
<feature type="region of interest" description="Disordered" evidence="3">
    <location>
        <begin position="1"/>
        <end position="28"/>
    </location>
</feature>
<reference evidence="6" key="1">
    <citation type="submission" date="2023-07" db="EMBL/GenBank/DDBJ databases">
        <title>30 novel species of actinomycetes from the DSMZ collection.</title>
        <authorList>
            <person name="Nouioui I."/>
        </authorList>
    </citation>
    <scope>NUCLEOTIDE SEQUENCE [LARGE SCALE GENOMIC DNA]</scope>
    <source>
        <strain evidence="6">DSM 40932</strain>
    </source>
</reference>
<evidence type="ECO:0000256" key="3">
    <source>
        <dbReference type="SAM" id="MobiDB-lite"/>
    </source>
</evidence>
<dbReference type="InterPro" id="IPR050268">
    <property type="entry name" value="NADH-dep_flavin_reductase"/>
</dbReference>
<dbReference type="GO" id="GO:0016491">
    <property type="term" value="F:oxidoreductase activity"/>
    <property type="evidence" value="ECO:0007669"/>
    <property type="project" value="UniProtKB-KW"/>
</dbReference>
<feature type="domain" description="Flavin reductase like" evidence="4">
    <location>
        <begin position="42"/>
        <end position="190"/>
    </location>
</feature>
<evidence type="ECO:0000256" key="2">
    <source>
        <dbReference type="ARBA" id="ARBA00023002"/>
    </source>
</evidence>
<accession>A0ABU2WB82</accession>
<evidence type="ECO:0000313" key="6">
    <source>
        <dbReference type="Proteomes" id="UP001180556"/>
    </source>
</evidence>
<name>A0ABU2WB82_9ACTN</name>
<dbReference type="EMBL" id="JAVRFG010000049">
    <property type="protein sequence ID" value="MDT0494352.1"/>
    <property type="molecule type" value="Genomic_DNA"/>
</dbReference>
<evidence type="ECO:0000313" key="5">
    <source>
        <dbReference type="EMBL" id="MDT0494352.1"/>
    </source>
</evidence>
<keyword evidence="2 5" id="KW-0560">Oxidoreductase</keyword>
<dbReference type="PANTHER" id="PTHR30466">
    <property type="entry name" value="FLAVIN REDUCTASE"/>
    <property type="match status" value="1"/>
</dbReference>
<dbReference type="RefSeq" id="WP_311605356.1">
    <property type="nucleotide sequence ID" value="NZ_JAVRFG010000049.1"/>
</dbReference>